<comment type="similarity">
    <text evidence="1 6">Belongs to the XseB family.</text>
</comment>
<dbReference type="InterPro" id="IPR037004">
    <property type="entry name" value="Exonuc_VII_ssu_sf"/>
</dbReference>
<evidence type="ECO:0000313" key="10">
    <source>
        <dbReference type="Proteomes" id="UP000297014"/>
    </source>
</evidence>
<evidence type="ECO:0000256" key="5">
    <source>
        <dbReference type="ARBA" id="ARBA00022839"/>
    </source>
</evidence>
<dbReference type="PANTHER" id="PTHR34137">
    <property type="entry name" value="EXODEOXYRIBONUCLEASE 7 SMALL SUBUNIT"/>
    <property type="match status" value="1"/>
</dbReference>
<gene>
    <name evidence="6" type="primary">xseB</name>
    <name evidence="8" type="ORF">AJ85_03645</name>
    <name evidence="7" type="ORF">BALCAV_0207650</name>
</gene>
<dbReference type="EMBL" id="JALP01000389">
    <property type="protein sequence ID" value="THG88423.1"/>
    <property type="molecule type" value="Genomic_DNA"/>
</dbReference>
<organism evidence="7 9">
    <name type="scientific">Alkalihalobacillus alcalophilus ATCC 27647 = CGMCC 1.3604</name>
    <dbReference type="NCBI Taxonomy" id="1218173"/>
    <lineage>
        <taxon>Bacteria</taxon>
        <taxon>Bacillati</taxon>
        <taxon>Bacillota</taxon>
        <taxon>Bacilli</taxon>
        <taxon>Bacillales</taxon>
        <taxon>Bacillaceae</taxon>
        <taxon>Alkalihalobacillus</taxon>
    </lineage>
</organism>
<dbReference type="AlphaFoldDB" id="A0A094WPG3"/>
<dbReference type="PIRSF" id="PIRSF006488">
    <property type="entry name" value="Exonuc_VII_S"/>
    <property type="match status" value="1"/>
</dbReference>
<dbReference type="Proteomes" id="UP000002754">
    <property type="component" value="Unassembled WGS sequence"/>
</dbReference>
<sequence length="80" mass="9250">MSDTKKEEISFEEAMNELENVVEQLEQGDVPLDEAISMFQKGMELSKQCHDKLEQVEKKMDRILHPDGEIEEVQLVEDEG</sequence>
<dbReference type="SUPFAM" id="SSF116842">
    <property type="entry name" value="XseB-like"/>
    <property type="match status" value="1"/>
</dbReference>
<accession>A0A094WPG3</accession>
<comment type="caution">
    <text evidence="7">The sequence shown here is derived from an EMBL/GenBank/DDBJ whole genome shotgun (WGS) entry which is preliminary data.</text>
</comment>
<keyword evidence="9" id="KW-1185">Reference proteome</keyword>
<evidence type="ECO:0000313" key="8">
    <source>
        <dbReference type="EMBL" id="THG88423.1"/>
    </source>
</evidence>
<dbReference type="GO" id="GO:0005829">
    <property type="term" value="C:cytosol"/>
    <property type="evidence" value="ECO:0007669"/>
    <property type="project" value="TreeGrafter"/>
</dbReference>
<proteinExistence type="inferred from homology"/>
<dbReference type="EMBL" id="ALPT02000019">
    <property type="protein sequence ID" value="KGA97898.1"/>
    <property type="molecule type" value="Genomic_DNA"/>
</dbReference>
<dbReference type="Gene3D" id="1.10.287.1040">
    <property type="entry name" value="Exonuclease VII, small subunit"/>
    <property type="match status" value="1"/>
</dbReference>
<evidence type="ECO:0000256" key="1">
    <source>
        <dbReference type="ARBA" id="ARBA00009998"/>
    </source>
</evidence>
<dbReference type="NCBIfam" id="TIGR01280">
    <property type="entry name" value="xseB"/>
    <property type="match status" value="1"/>
</dbReference>
<reference evidence="7 9" key="1">
    <citation type="journal article" date="2014" name="Genome Announc.">
        <title>Draft Genome Sequence of Bacillus alcalophilus AV1934, a Classic Alkaliphile Isolated from Human Feces in 1934.</title>
        <authorList>
            <person name="Attie O."/>
            <person name="Jayaprakash A."/>
            <person name="Shah H."/>
            <person name="Paulsen I.T."/>
            <person name="Morino M."/>
            <person name="Takahashi Y."/>
            <person name="Narumi I."/>
            <person name="Sachidanandam R."/>
            <person name="Satoh K."/>
            <person name="Ito M."/>
            <person name="Krulwich T.A."/>
        </authorList>
    </citation>
    <scope>NUCLEOTIDE SEQUENCE [LARGE SCALE GENOMIC DNA]</scope>
    <source>
        <strain evidence="7 9">AV1934</strain>
    </source>
</reference>
<dbReference type="PANTHER" id="PTHR34137:SF1">
    <property type="entry name" value="EXODEOXYRIBONUCLEASE 7 SMALL SUBUNIT"/>
    <property type="match status" value="1"/>
</dbReference>
<dbReference type="eggNOG" id="COG1722">
    <property type="taxonomic scope" value="Bacteria"/>
</dbReference>
<dbReference type="GO" id="GO:0009318">
    <property type="term" value="C:exodeoxyribonuclease VII complex"/>
    <property type="evidence" value="ECO:0007669"/>
    <property type="project" value="UniProtKB-UniRule"/>
</dbReference>
<evidence type="ECO:0000256" key="2">
    <source>
        <dbReference type="ARBA" id="ARBA00022490"/>
    </source>
</evidence>
<dbReference type="EC" id="3.1.11.6" evidence="6"/>
<evidence type="ECO:0000256" key="4">
    <source>
        <dbReference type="ARBA" id="ARBA00022801"/>
    </source>
</evidence>
<keyword evidence="5 6" id="KW-0269">Exonuclease</keyword>
<dbReference type="InterPro" id="IPR003761">
    <property type="entry name" value="Exonuc_VII_S"/>
</dbReference>
<dbReference type="STRING" id="1218173.BALCAV_0207650"/>
<evidence type="ECO:0000256" key="3">
    <source>
        <dbReference type="ARBA" id="ARBA00022722"/>
    </source>
</evidence>
<keyword evidence="4 6" id="KW-0378">Hydrolase</keyword>
<dbReference type="GO" id="GO:0006308">
    <property type="term" value="P:DNA catabolic process"/>
    <property type="evidence" value="ECO:0007669"/>
    <property type="project" value="UniProtKB-UniRule"/>
</dbReference>
<evidence type="ECO:0000313" key="9">
    <source>
        <dbReference type="Proteomes" id="UP000002754"/>
    </source>
</evidence>
<dbReference type="HAMAP" id="MF_00337">
    <property type="entry name" value="Exonuc_7_S"/>
    <property type="match status" value="1"/>
</dbReference>
<keyword evidence="3 6" id="KW-0540">Nuclease</keyword>
<reference evidence="8 10" key="2">
    <citation type="submission" date="2014-01" db="EMBL/GenBank/DDBJ databases">
        <title>Draft genome sequencing of Bacillus alcalophilus CGMCC 1.3604.</title>
        <authorList>
            <person name="Yang J."/>
            <person name="Diao L."/>
            <person name="Yang S."/>
        </authorList>
    </citation>
    <scope>NUCLEOTIDE SEQUENCE [LARGE SCALE GENOMIC DNA]</scope>
    <source>
        <strain evidence="8 10">CGMCC 1.3604</strain>
    </source>
</reference>
<comment type="subcellular location">
    <subcellularLocation>
        <location evidence="6">Cytoplasm</location>
    </subcellularLocation>
</comment>
<name>A0A094WPG3_ALKAL</name>
<dbReference type="NCBIfam" id="NF002139">
    <property type="entry name" value="PRK00977.1-3"/>
    <property type="match status" value="1"/>
</dbReference>
<comment type="catalytic activity">
    <reaction evidence="6">
        <text>Exonucleolytic cleavage in either 5'- to 3'- or 3'- to 5'-direction to yield nucleoside 5'-phosphates.</text>
        <dbReference type="EC" id="3.1.11.6"/>
    </reaction>
</comment>
<evidence type="ECO:0000256" key="6">
    <source>
        <dbReference type="HAMAP-Rule" id="MF_00337"/>
    </source>
</evidence>
<dbReference type="OrthoDB" id="9798666at2"/>
<protein>
    <recommendedName>
        <fullName evidence="6">Exodeoxyribonuclease 7 small subunit</fullName>
        <ecNumber evidence="6">3.1.11.6</ecNumber>
    </recommendedName>
    <alternativeName>
        <fullName evidence="6">Exodeoxyribonuclease VII small subunit</fullName>
        <shortName evidence="6">Exonuclease VII small subunit</shortName>
    </alternativeName>
</protein>
<dbReference type="Proteomes" id="UP000297014">
    <property type="component" value="Unassembled WGS sequence"/>
</dbReference>
<comment type="subunit">
    <text evidence="6">Heterooligomer composed of large and small subunits.</text>
</comment>
<dbReference type="GO" id="GO:0008855">
    <property type="term" value="F:exodeoxyribonuclease VII activity"/>
    <property type="evidence" value="ECO:0007669"/>
    <property type="project" value="UniProtKB-UniRule"/>
</dbReference>
<keyword evidence="2 6" id="KW-0963">Cytoplasm</keyword>
<evidence type="ECO:0000313" key="7">
    <source>
        <dbReference type="EMBL" id="KGA97898.1"/>
    </source>
</evidence>
<dbReference type="Pfam" id="PF02609">
    <property type="entry name" value="Exonuc_VII_S"/>
    <property type="match status" value="1"/>
</dbReference>
<dbReference type="RefSeq" id="WP_003321369.1">
    <property type="nucleotide sequence ID" value="NZ_ALPT02000019.1"/>
</dbReference>
<comment type="function">
    <text evidence="6">Bidirectionally degrades single-stranded DNA into large acid-insoluble oligonucleotides, which are then degraded further into small acid-soluble oligonucleotides.</text>
</comment>